<sequence length="195" mass="21553">MVGRPREFDEEQVLDAAMKAFWANGYESTSLADLVSVTGLHKGSLYQAFGDKHSLFIQTLNRYLQNMRHHKKQILDVAESPLAGIRAVLHGFIDMSKSDCDSPRGCMAVKMLTEMAPHDAEVNRIMEAHKETMRASMESRLALAQSEGELDSGKSPKMITSLLMIFMDGLATQATGPMNIEDAHTLLDGQLDALL</sequence>
<dbReference type="SUPFAM" id="SSF46689">
    <property type="entry name" value="Homeodomain-like"/>
    <property type="match status" value="1"/>
</dbReference>
<evidence type="ECO:0000256" key="1">
    <source>
        <dbReference type="ARBA" id="ARBA00023015"/>
    </source>
</evidence>
<dbReference type="PROSITE" id="PS01081">
    <property type="entry name" value="HTH_TETR_1"/>
    <property type="match status" value="1"/>
</dbReference>
<evidence type="ECO:0000256" key="3">
    <source>
        <dbReference type="ARBA" id="ARBA00023163"/>
    </source>
</evidence>
<dbReference type="Gene3D" id="1.10.10.60">
    <property type="entry name" value="Homeodomain-like"/>
    <property type="match status" value="1"/>
</dbReference>
<feature type="DNA-binding region" description="H-T-H motif" evidence="4">
    <location>
        <begin position="30"/>
        <end position="49"/>
    </location>
</feature>
<dbReference type="GO" id="GO:0003677">
    <property type="term" value="F:DNA binding"/>
    <property type="evidence" value="ECO:0007669"/>
    <property type="project" value="UniProtKB-UniRule"/>
</dbReference>
<dbReference type="SUPFAM" id="SSF48498">
    <property type="entry name" value="Tetracyclin repressor-like, C-terminal domain"/>
    <property type="match status" value="1"/>
</dbReference>
<dbReference type="Gene3D" id="1.10.357.10">
    <property type="entry name" value="Tetracycline Repressor, domain 2"/>
    <property type="match status" value="1"/>
</dbReference>
<dbReference type="InterPro" id="IPR001647">
    <property type="entry name" value="HTH_TetR"/>
</dbReference>
<dbReference type="PANTHER" id="PTHR47506:SF10">
    <property type="entry name" value="TRANSCRIPTIONAL REGULATORY PROTEIN"/>
    <property type="match status" value="1"/>
</dbReference>
<keyword evidence="2 4" id="KW-0238">DNA-binding</keyword>
<evidence type="ECO:0000259" key="5">
    <source>
        <dbReference type="PROSITE" id="PS50977"/>
    </source>
</evidence>
<dbReference type="Pfam" id="PF16925">
    <property type="entry name" value="TetR_C_13"/>
    <property type="match status" value="1"/>
</dbReference>
<keyword evidence="3" id="KW-0804">Transcription</keyword>
<reference evidence="6" key="1">
    <citation type="submission" date="2019-07" db="EMBL/GenBank/DDBJ databases">
        <authorList>
            <person name="Weber M."/>
            <person name="Kostadinov I."/>
            <person name="Kostadinov D I."/>
        </authorList>
    </citation>
    <scope>NUCLEOTIDE SEQUENCE</scope>
    <source>
        <strain evidence="6">Gfbio:sag-sample-m06:053724c1-46a9-4a36-b237-ea2bf867836b</strain>
    </source>
</reference>
<proteinExistence type="predicted"/>
<dbReference type="AlphaFoldDB" id="A0A7D9H5B5"/>
<dbReference type="EMBL" id="LR633967">
    <property type="protein sequence ID" value="VUX55352.1"/>
    <property type="molecule type" value="Genomic_DNA"/>
</dbReference>
<name>A0A7D9H5B5_9GAMM</name>
<dbReference type="InterPro" id="IPR036271">
    <property type="entry name" value="Tet_transcr_reg_TetR-rel_C_sf"/>
</dbReference>
<gene>
    <name evidence="6" type="ORF">JTBM06_V1_10071</name>
</gene>
<dbReference type="PRINTS" id="PR00455">
    <property type="entry name" value="HTHTETR"/>
</dbReference>
<evidence type="ECO:0000256" key="2">
    <source>
        <dbReference type="ARBA" id="ARBA00023125"/>
    </source>
</evidence>
<dbReference type="InterPro" id="IPR009057">
    <property type="entry name" value="Homeodomain-like_sf"/>
</dbReference>
<dbReference type="Pfam" id="PF00440">
    <property type="entry name" value="TetR_N"/>
    <property type="match status" value="1"/>
</dbReference>
<dbReference type="InterPro" id="IPR023772">
    <property type="entry name" value="DNA-bd_HTH_TetR-type_CS"/>
</dbReference>
<evidence type="ECO:0000256" key="4">
    <source>
        <dbReference type="PROSITE-ProRule" id="PRU00335"/>
    </source>
</evidence>
<protein>
    <submittedName>
        <fullName evidence="6">Transcriptional regulator, TetR family</fullName>
    </submittedName>
</protein>
<accession>A0A7D9H5B5</accession>
<dbReference type="PROSITE" id="PS50977">
    <property type="entry name" value="HTH_TETR_2"/>
    <property type="match status" value="1"/>
</dbReference>
<dbReference type="InterPro" id="IPR011075">
    <property type="entry name" value="TetR_C"/>
</dbReference>
<organism evidence="6">
    <name type="scientific">uncultured Woeseiaceae bacterium</name>
    <dbReference type="NCBI Taxonomy" id="1983305"/>
    <lineage>
        <taxon>Bacteria</taxon>
        <taxon>Pseudomonadati</taxon>
        <taxon>Pseudomonadota</taxon>
        <taxon>Gammaproteobacteria</taxon>
        <taxon>Woeseiales</taxon>
        <taxon>Woeseiaceae</taxon>
        <taxon>environmental samples</taxon>
    </lineage>
</organism>
<dbReference type="PANTHER" id="PTHR47506">
    <property type="entry name" value="TRANSCRIPTIONAL REGULATORY PROTEIN"/>
    <property type="match status" value="1"/>
</dbReference>
<evidence type="ECO:0000313" key="6">
    <source>
        <dbReference type="EMBL" id="VUX55352.1"/>
    </source>
</evidence>
<feature type="domain" description="HTH tetR-type" evidence="5">
    <location>
        <begin position="7"/>
        <end position="67"/>
    </location>
</feature>
<keyword evidence="1" id="KW-0805">Transcription regulation</keyword>